<proteinExistence type="inferred from homology"/>
<reference evidence="11 12" key="1">
    <citation type="submission" date="2024-03" db="EMBL/GenBank/DDBJ databases">
        <title>Human intestinal bacterial collection.</title>
        <authorList>
            <person name="Pauvert C."/>
            <person name="Hitch T.C.A."/>
            <person name="Clavel T."/>
        </authorList>
    </citation>
    <scope>NUCLEOTIDE SEQUENCE [LARGE SCALE GENOMIC DNA]</scope>
    <source>
        <strain evidence="11 12">CLA-JM-H11</strain>
    </source>
</reference>
<dbReference type="RefSeq" id="WP_349216714.1">
    <property type="nucleotide sequence ID" value="NZ_JBBMFA010000103.1"/>
</dbReference>
<dbReference type="SUPFAM" id="SSF53613">
    <property type="entry name" value="Ribokinase-like"/>
    <property type="match status" value="1"/>
</dbReference>
<evidence type="ECO:0000256" key="4">
    <source>
        <dbReference type="ARBA" id="ARBA00022777"/>
    </source>
</evidence>
<keyword evidence="7 9" id="KW-0630">Potassium</keyword>
<dbReference type="Gene3D" id="3.40.1190.20">
    <property type="match status" value="1"/>
</dbReference>
<dbReference type="EC" id="2.7.1.15" evidence="9"/>
<feature type="active site" description="Proton acceptor" evidence="9">
    <location>
        <position position="245"/>
    </location>
</feature>
<comment type="caution">
    <text evidence="9">Lacks conserved residue(s) required for the propagation of feature annotation.</text>
</comment>
<feature type="binding site" evidence="9">
    <location>
        <position position="239"/>
    </location>
    <ligand>
        <name>K(+)</name>
        <dbReference type="ChEBI" id="CHEBI:29103"/>
    </ligand>
</feature>
<evidence type="ECO:0000313" key="12">
    <source>
        <dbReference type="Proteomes" id="UP001477672"/>
    </source>
</evidence>
<keyword evidence="12" id="KW-1185">Reference proteome</keyword>
<feature type="binding site" evidence="9">
    <location>
        <position position="275"/>
    </location>
    <ligand>
        <name>K(+)</name>
        <dbReference type="ChEBI" id="CHEBI:29103"/>
    </ligand>
</feature>
<keyword evidence="3 9" id="KW-0547">Nucleotide-binding</keyword>
<sequence length="303" mass="33069">MRVLNLGSLNLDKTYSVKHFVQPKETIQALRYEEFCGGKGLNQSVAIARAGAKVYHAGKIGTDGERLLTFLKQAGVKTDYIQSTDRATGHAVIQVDETGQNNIIIWGGANADISRGDIDRATEVFWPGDLLLLQNEISNVDYAIRRAKQQNMKVVFNPSPINDAIETYPLELVDCFILNEVEGRCLARVDSEEPDVILEGLKARFPGAEFVLTVGEKGAYFFDGEQTLYQKTYSVGVVDTTGAGDTFCGYFLASMAQERPVREALRMASAAAALSVTQQGAAQSIPDKKEVEAFLASQEEGGD</sequence>
<feature type="binding site" evidence="9">
    <location>
        <position position="179"/>
    </location>
    <ligand>
        <name>ATP</name>
        <dbReference type="ChEBI" id="CHEBI:30616"/>
    </ligand>
</feature>
<gene>
    <name evidence="9" type="primary">rbsK</name>
    <name evidence="11" type="ORF">WMO24_12280</name>
</gene>
<organism evidence="11 12">
    <name type="scientific">Ruthenibacterium intestinale</name>
    <dbReference type="NCBI Taxonomy" id="3133163"/>
    <lineage>
        <taxon>Bacteria</taxon>
        <taxon>Bacillati</taxon>
        <taxon>Bacillota</taxon>
        <taxon>Clostridia</taxon>
        <taxon>Eubacteriales</taxon>
        <taxon>Oscillospiraceae</taxon>
        <taxon>Ruthenibacterium</taxon>
    </lineage>
</organism>
<evidence type="ECO:0000256" key="3">
    <source>
        <dbReference type="ARBA" id="ARBA00022741"/>
    </source>
</evidence>
<dbReference type="Proteomes" id="UP001477672">
    <property type="component" value="Unassembled WGS sequence"/>
</dbReference>
<evidence type="ECO:0000256" key="7">
    <source>
        <dbReference type="ARBA" id="ARBA00022958"/>
    </source>
</evidence>
<dbReference type="HAMAP" id="MF_01987">
    <property type="entry name" value="Ribokinase"/>
    <property type="match status" value="1"/>
</dbReference>
<accession>A0ABV1GH79</accession>
<feature type="binding site" evidence="9">
    <location>
        <position position="241"/>
    </location>
    <ligand>
        <name>K(+)</name>
        <dbReference type="ChEBI" id="CHEBI:29103"/>
    </ligand>
</feature>
<dbReference type="CDD" id="cd01174">
    <property type="entry name" value="ribokinase"/>
    <property type="match status" value="1"/>
</dbReference>
<evidence type="ECO:0000256" key="9">
    <source>
        <dbReference type="HAMAP-Rule" id="MF_01987"/>
    </source>
</evidence>
<evidence type="ECO:0000256" key="8">
    <source>
        <dbReference type="ARBA" id="ARBA00023277"/>
    </source>
</evidence>
<keyword evidence="1 9" id="KW-0808">Transferase</keyword>
<evidence type="ECO:0000259" key="10">
    <source>
        <dbReference type="Pfam" id="PF00294"/>
    </source>
</evidence>
<comment type="function">
    <text evidence="9">Catalyzes the phosphorylation of ribose at O-5 in a reaction requiring ATP and magnesium. The resulting D-ribose-5-phosphate can then be used either for sythesis of nucleotides, histidine, and tryptophan, or as a component of the pentose phosphate pathway.</text>
</comment>
<keyword evidence="2 9" id="KW-0479">Metal-binding</keyword>
<keyword evidence="6 9" id="KW-0460">Magnesium</keyword>
<dbReference type="PANTHER" id="PTHR10584">
    <property type="entry name" value="SUGAR KINASE"/>
    <property type="match status" value="1"/>
</dbReference>
<feature type="binding site" evidence="9">
    <location>
        <begin position="10"/>
        <end position="12"/>
    </location>
    <ligand>
        <name>substrate</name>
    </ligand>
</feature>
<dbReference type="PANTHER" id="PTHR10584:SF166">
    <property type="entry name" value="RIBOKINASE"/>
    <property type="match status" value="1"/>
</dbReference>
<dbReference type="EMBL" id="JBBMFA010000103">
    <property type="protein sequence ID" value="MEQ2521200.1"/>
    <property type="molecule type" value="Genomic_DNA"/>
</dbReference>
<dbReference type="PRINTS" id="PR00990">
    <property type="entry name" value="RIBOKINASE"/>
</dbReference>
<dbReference type="InterPro" id="IPR011877">
    <property type="entry name" value="Ribokinase"/>
</dbReference>
<feature type="binding site" evidence="9">
    <location>
        <begin position="213"/>
        <end position="218"/>
    </location>
    <ligand>
        <name>ATP</name>
        <dbReference type="ChEBI" id="CHEBI:30616"/>
    </ligand>
</feature>
<evidence type="ECO:0000256" key="1">
    <source>
        <dbReference type="ARBA" id="ARBA00022679"/>
    </source>
</evidence>
<feature type="binding site" evidence="9">
    <location>
        <position position="245"/>
    </location>
    <ligand>
        <name>substrate</name>
    </ligand>
</feature>
<feature type="binding site" evidence="9">
    <location>
        <position position="280"/>
    </location>
    <ligand>
        <name>K(+)</name>
        <dbReference type="ChEBI" id="CHEBI:29103"/>
    </ligand>
</feature>
<feature type="binding site" evidence="9">
    <location>
        <position position="278"/>
    </location>
    <ligand>
        <name>K(+)</name>
        <dbReference type="ChEBI" id="CHEBI:29103"/>
    </ligand>
</feature>
<comment type="activity regulation">
    <text evidence="9">Activated by a monovalent cation that binds near, but not in, the active site. The most likely occupant of the site in vivo is potassium. Ion binding induces a conformational change that may alter substrate affinity.</text>
</comment>
<protein>
    <recommendedName>
        <fullName evidence="9">Ribokinase</fullName>
        <shortName evidence="9">RK</shortName>
        <ecNumber evidence="9">2.7.1.15</ecNumber>
    </recommendedName>
</protein>
<keyword evidence="8 9" id="KW-0119">Carbohydrate metabolism</keyword>
<feature type="domain" description="Carbohydrate kinase PfkB" evidence="10">
    <location>
        <begin position="7"/>
        <end position="287"/>
    </location>
</feature>
<comment type="subcellular location">
    <subcellularLocation>
        <location evidence="9">Cytoplasm</location>
    </subcellularLocation>
</comment>
<comment type="pathway">
    <text evidence="9">Carbohydrate metabolism; D-ribose degradation; D-ribose 5-phosphate from beta-D-ribopyranose: step 2/2.</text>
</comment>
<keyword evidence="4 9" id="KW-0418">Kinase</keyword>
<keyword evidence="9" id="KW-0963">Cytoplasm</keyword>
<evidence type="ECO:0000256" key="5">
    <source>
        <dbReference type="ARBA" id="ARBA00022840"/>
    </source>
</evidence>
<dbReference type="GO" id="GO:0004747">
    <property type="term" value="F:ribokinase activity"/>
    <property type="evidence" value="ECO:0007669"/>
    <property type="project" value="UniProtKB-EC"/>
</dbReference>
<keyword evidence="5 9" id="KW-0067">ATP-binding</keyword>
<name>A0ABV1GH79_9FIRM</name>
<dbReference type="InterPro" id="IPR002139">
    <property type="entry name" value="Ribo/fructo_kinase"/>
</dbReference>
<evidence type="ECO:0000256" key="2">
    <source>
        <dbReference type="ARBA" id="ARBA00022723"/>
    </source>
</evidence>
<feature type="binding site" evidence="9">
    <location>
        <begin position="244"/>
        <end position="245"/>
    </location>
    <ligand>
        <name>ATP</name>
        <dbReference type="ChEBI" id="CHEBI:30616"/>
    </ligand>
</feature>
<feature type="binding site" evidence="9">
    <location>
        <position position="136"/>
    </location>
    <ligand>
        <name>substrate</name>
    </ligand>
</feature>
<evidence type="ECO:0000256" key="6">
    <source>
        <dbReference type="ARBA" id="ARBA00022842"/>
    </source>
</evidence>
<dbReference type="InterPro" id="IPR029056">
    <property type="entry name" value="Ribokinase-like"/>
</dbReference>
<dbReference type="Pfam" id="PF00294">
    <property type="entry name" value="PfkB"/>
    <property type="match status" value="1"/>
</dbReference>
<comment type="subunit">
    <text evidence="9">Homodimer.</text>
</comment>
<comment type="cofactor">
    <cofactor evidence="9">
        <name>Mg(2+)</name>
        <dbReference type="ChEBI" id="CHEBI:18420"/>
    </cofactor>
    <text evidence="9">Requires a divalent cation, most likely magnesium in vivo, as an electrophilic catalyst to aid phosphoryl group transfer. It is the chelate of the metal and the nucleotide that is the actual substrate.</text>
</comment>
<feature type="binding site" evidence="9">
    <location>
        <position position="284"/>
    </location>
    <ligand>
        <name>K(+)</name>
        <dbReference type="ChEBI" id="CHEBI:29103"/>
    </ligand>
</feature>
<comment type="caution">
    <text evidence="11">The sequence shown here is derived from an EMBL/GenBank/DDBJ whole genome shotgun (WGS) entry which is preliminary data.</text>
</comment>
<feature type="binding site" evidence="9">
    <location>
        <begin position="38"/>
        <end position="42"/>
    </location>
    <ligand>
        <name>substrate</name>
    </ligand>
</feature>
<dbReference type="InterPro" id="IPR011611">
    <property type="entry name" value="PfkB_dom"/>
</dbReference>
<comment type="similarity">
    <text evidence="9">Belongs to the carbohydrate kinase PfkB family. Ribokinase subfamily.</text>
</comment>
<evidence type="ECO:0000313" key="11">
    <source>
        <dbReference type="EMBL" id="MEQ2521200.1"/>
    </source>
</evidence>
<comment type="catalytic activity">
    <reaction evidence="9">
        <text>D-ribose + ATP = D-ribose 5-phosphate + ADP + H(+)</text>
        <dbReference type="Rhea" id="RHEA:13697"/>
        <dbReference type="ChEBI" id="CHEBI:15378"/>
        <dbReference type="ChEBI" id="CHEBI:30616"/>
        <dbReference type="ChEBI" id="CHEBI:47013"/>
        <dbReference type="ChEBI" id="CHEBI:78346"/>
        <dbReference type="ChEBI" id="CHEBI:456216"/>
        <dbReference type="EC" id="2.7.1.15"/>
    </reaction>
</comment>